<proteinExistence type="predicted"/>
<evidence type="ECO:0000313" key="2">
    <source>
        <dbReference type="EMBL" id="KAG9396405.1"/>
    </source>
</evidence>
<organism evidence="2 3">
    <name type="scientific">Carpediemonas membranifera</name>
    <dbReference type="NCBI Taxonomy" id="201153"/>
    <lineage>
        <taxon>Eukaryota</taxon>
        <taxon>Metamonada</taxon>
        <taxon>Carpediemonas-like organisms</taxon>
        <taxon>Carpediemonas</taxon>
    </lineage>
</organism>
<sequence length="172" mass="19547">MSRNPFEKKQTGAVFPKFLQQRPGFEEGADKDERKKFVSSQGEAAVGDVSYHSTQANRNNYLVTSDYERKRDTFGDADTVALTQQLQARYAKMRHGVEDERIDPDARRPDETEEAYVDRMLESESEHWLSSPETEYVTTVRATAGEMLGMQDMKAMLRGAGDKLARARPKFG</sequence>
<evidence type="ECO:0000256" key="1">
    <source>
        <dbReference type="SAM" id="MobiDB-lite"/>
    </source>
</evidence>
<evidence type="ECO:0000313" key="3">
    <source>
        <dbReference type="Proteomes" id="UP000717585"/>
    </source>
</evidence>
<name>A0A8J6B1F9_9EUKA</name>
<accession>A0A8J6B1F9</accession>
<feature type="compositionally biased region" description="Basic and acidic residues" evidence="1">
    <location>
        <begin position="95"/>
        <end position="113"/>
    </location>
</feature>
<feature type="region of interest" description="Disordered" evidence="1">
    <location>
        <begin position="93"/>
        <end position="113"/>
    </location>
</feature>
<dbReference type="Proteomes" id="UP000717585">
    <property type="component" value="Unassembled WGS sequence"/>
</dbReference>
<protein>
    <submittedName>
        <fullName evidence="2">Uncharacterized protein</fullName>
    </submittedName>
</protein>
<reference evidence="2" key="1">
    <citation type="submission" date="2021-05" db="EMBL/GenBank/DDBJ databases">
        <title>A free-living protist that lacks canonical eukaryotic 1 DNA replication and segregation systems.</title>
        <authorList>
            <person name="Salas-Leiva D.E."/>
            <person name="Tromer E.C."/>
            <person name="Curtis B.A."/>
            <person name="Jerlstrom-Hultqvist J."/>
            <person name="Kolisko M."/>
            <person name="Yi Z."/>
            <person name="Salas-Leiva J.S."/>
            <person name="Gallot-Lavallee L."/>
            <person name="Kops G.J.P.L."/>
            <person name="Archibald J.M."/>
            <person name="Simpson A.G.B."/>
            <person name="Roger A.J."/>
        </authorList>
    </citation>
    <scope>NUCLEOTIDE SEQUENCE</scope>
    <source>
        <strain evidence="2">BICM</strain>
    </source>
</reference>
<keyword evidence="3" id="KW-1185">Reference proteome</keyword>
<gene>
    <name evidence="2" type="ORF">J8273_2136</name>
</gene>
<comment type="caution">
    <text evidence="2">The sequence shown here is derived from an EMBL/GenBank/DDBJ whole genome shotgun (WGS) entry which is preliminary data.</text>
</comment>
<dbReference type="EMBL" id="JAHDYR010000006">
    <property type="protein sequence ID" value="KAG9396405.1"/>
    <property type="molecule type" value="Genomic_DNA"/>
</dbReference>
<dbReference type="AlphaFoldDB" id="A0A8J6B1F9"/>